<name>A0A261FU91_9BIFI</name>
<evidence type="ECO:0008006" key="4">
    <source>
        <dbReference type="Google" id="ProtNLM"/>
    </source>
</evidence>
<keyword evidence="3" id="KW-1185">Reference proteome</keyword>
<dbReference type="STRING" id="1603886.GCA_001895165_01310"/>
<dbReference type="RefSeq" id="WP_072725750.1">
    <property type="nucleotide sequence ID" value="NZ_BDIS01000016.1"/>
</dbReference>
<feature type="region of interest" description="Disordered" evidence="1">
    <location>
        <begin position="1"/>
        <end position="21"/>
    </location>
</feature>
<dbReference type="Proteomes" id="UP000216352">
    <property type="component" value="Unassembled WGS sequence"/>
</dbReference>
<gene>
    <name evidence="2" type="ORF">BLEM_0605</name>
</gene>
<evidence type="ECO:0000313" key="2">
    <source>
        <dbReference type="EMBL" id="OZG62688.1"/>
    </source>
</evidence>
<comment type="caution">
    <text evidence="2">The sequence shown here is derived from an EMBL/GenBank/DDBJ whole genome shotgun (WGS) entry which is preliminary data.</text>
</comment>
<evidence type="ECO:0000313" key="3">
    <source>
        <dbReference type="Proteomes" id="UP000216352"/>
    </source>
</evidence>
<proteinExistence type="predicted"/>
<organism evidence="2 3">
    <name type="scientific">Bifidobacterium lemurum</name>
    <dbReference type="NCBI Taxonomy" id="1603886"/>
    <lineage>
        <taxon>Bacteria</taxon>
        <taxon>Bacillati</taxon>
        <taxon>Actinomycetota</taxon>
        <taxon>Actinomycetes</taxon>
        <taxon>Bifidobacteriales</taxon>
        <taxon>Bifidobacteriaceae</taxon>
        <taxon>Bifidobacterium</taxon>
    </lineage>
</organism>
<dbReference type="AlphaFoldDB" id="A0A261FU91"/>
<accession>A0A261FU91</accession>
<dbReference type="OrthoDB" id="3235220at2"/>
<protein>
    <recommendedName>
        <fullName evidence="4">Phage tail protein</fullName>
    </recommendedName>
</protein>
<reference evidence="2 3" key="1">
    <citation type="journal article" date="2017" name="BMC Genomics">
        <title>Comparative genomic and phylogenomic analyses of the Bifidobacteriaceae family.</title>
        <authorList>
            <person name="Lugli G.A."/>
            <person name="Milani C."/>
            <person name="Turroni F."/>
            <person name="Duranti S."/>
            <person name="Mancabelli L."/>
            <person name="Mangifesta M."/>
            <person name="Ferrario C."/>
            <person name="Modesto M."/>
            <person name="Mattarelli P."/>
            <person name="Jiri K."/>
            <person name="van Sinderen D."/>
            <person name="Ventura M."/>
        </authorList>
    </citation>
    <scope>NUCLEOTIDE SEQUENCE [LARGE SCALE GENOMIC DNA]</scope>
    <source>
        <strain evidence="2 3">DSM 28807</strain>
    </source>
</reference>
<sequence length="136" mass="14141">MPTKNRTLGPGSLTIGDTGTPKDFSGDCTNVTVTPDTSTDDDITYLDGGTEGGAQTTSWKLEGTLKEDYSADGLQAWCLEHAGETLPFVFVPSDKGTLEINGNTTIAPVAFGGDVKSKNDIDFSFAATDIATAAKA</sequence>
<dbReference type="EMBL" id="MWWX01000004">
    <property type="protein sequence ID" value="OZG62688.1"/>
    <property type="molecule type" value="Genomic_DNA"/>
</dbReference>
<evidence type="ECO:0000256" key="1">
    <source>
        <dbReference type="SAM" id="MobiDB-lite"/>
    </source>
</evidence>